<evidence type="ECO:0000259" key="1">
    <source>
        <dbReference type="Pfam" id="PF14065"/>
    </source>
</evidence>
<dbReference type="Proteomes" id="UP000191901">
    <property type="component" value="Chromosome"/>
</dbReference>
<evidence type="ECO:0000313" key="2">
    <source>
        <dbReference type="EMBL" id="ASC73016.1"/>
    </source>
</evidence>
<protein>
    <recommendedName>
        <fullName evidence="1">Pvc16 N-terminal domain-containing protein</fullName>
    </recommendedName>
</protein>
<name>A0A1Z3HRX2_9CYAN</name>
<dbReference type="EMBL" id="CP021983">
    <property type="protein sequence ID" value="ASC73016.1"/>
    <property type="molecule type" value="Genomic_DNA"/>
</dbReference>
<sequence>MAFVETGNAIGAVTQLLREHLLPPTVPEADITVGRPEAAATSSQNPKLNLFLYEIQFDPSLRNHALDKGQPFPLWLVLKYLLTAFDTSGDSDSISAHGLLGEGMRALQELGLSPP</sequence>
<evidence type="ECO:0000313" key="3">
    <source>
        <dbReference type="Proteomes" id="UP000191901"/>
    </source>
</evidence>
<dbReference type="InterPro" id="IPR025351">
    <property type="entry name" value="Pvc16_N"/>
</dbReference>
<feature type="domain" description="Pvc16 N-terminal" evidence="1">
    <location>
        <begin position="12"/>
        <end position="109"/>
    </location>
</feature>
<gene>
    <name evidence="2" type="ORF">XM38_039780</name>
</gene>
<reference evidence="2 3" key="1">
    <citation type="journal article" date="2016" name="Biochim. Biophys. Acta">
        <title>Characterization of red-shifted phycobilisomes isolated from the chlorophyll f-containing cyanobacterium Halomicronema hongdechloris.</title>
        <authorList>
            <person name="Li Y."/>
            <person name="Lin Y."/>
            <person name="Garvey C.J."/>
            <person name="Birch D."/>
            <person name="Corkery R.W."/>
            <person name="Loughlin P.C."/>
            <person name="Scheer H."/>
            <person name="Willows R.D."/>
            <person name="Chen M."/>
        </authorList>
    </citation>
    <scope>NUCLEOTIDE SEQUENCE [LARGE SCALE GENOMIC DNA]</scope>
    <source>
        <strain evidence="2 3">C2206</strain>
    </source>
</reference>
<accession>A0A1Z3HRX2</accession>
<dbReference type="KEGG" id="hhg:XM38_039780"/>
<dbReference type="AlphaFoldDB" id="A0A1Z3HRX2"/>
<dbReference type="Pfam" id="PF14065">
    <property type="entry name" value="Pvc16_N"/>
    <property type="match status" value="1"/>
</dbReference>
<keyword evidence="3" id="KW-1185">Reference proteome</keyword>
<proteinExistence type="predicted"/>
<organism evidence="2 3">
    <name type="scientific">Halomicronema hongdechloris C2206</name>
    <dbReference type="NCBI Taxonomy" id="1641165"/>
    <lineage>
        <taxon>Bacteria</taxon>
        <taxon>Bacillati</taxon>
        <taxon>Cyanobacteriota</taxon>
        <taxon>Cyanophyceae</taxon>
        <taxon>Nodosilineales</taxon>
        <taxon>Nodosilineaceae</taxon>
        <taxon>Halomicronema</taxon>
    </lineage>
</organism>
<dbReference type="STRING" id="1641165.XM38_09880"/>
<dbReference type="RefSeq" id="WP_187329470.1">
    <property type="nucleotide sequence ID" value="NZ_CP021983.2"/>
</dbReference>